<name>A0ABR2ZPK4_9AGAR</name>
<comment type="caution">
    <text evidence="1">The sequence shown here is derived from an EMBL/GenBank/DDBJ whole genome shotgun (WGS) entry which is preliminary data.</text>
</comment>
<dbReference type="EMBL" id="JBBXMP010000091">
    <property type="protein sequence ID" value="KAL0062939.1"/>
    <property type="molecule type" value="Genomic_DNA"/>
</dbReference>
<evidence type="ECO:0000313" key="2">
    <source>
        <dbReference type="Proteomes" id="UP001437256"/>
    </source>
</evidence>
<proteinExistence type="predicted"/>
<organism evidence="1 2">
    <name type="scientific">Marasmius tenuissimus</name>
    <dbReference type="NCBI Taxonomy" id="585030"/>
    <lineage>
        <taxon>Eukaryota</taxon>
        <taxon>Fungi</taxon>
        <taxon>Dikarya</taxon>
        <taxon>Basidiomycota</taxon>
        <taxon>Agaricomycotina</taxon>
        <taxon>Agaricomycetes</taxon>
        <taxon>Agaricomycetidae</taxon>
        <taxon>Agaricales</taxon>
        <taxon>Marasmiineae</taxon>
        <taxon>Marasmiaceae</taxon>
        <taxon>Marasmius</taxon>
    </lineage>
</organism>
<gene>
    <name evidence="1" type="ORF">AAF712_010160</name>
</gene>
<evidence type="ECO:0000313" key="1">
    <source>
        <dbReference type="EMBL" id="KAL0062939.1"/>
    </source>
</evidence>
<keyword evidence="2" id="KW-1185">Reference proteome</keyword>
<reference evidence="1 2" key="1">
    <citation type="submission" date="2024-05" db="EMBL/GenBank/DDBJ databases">
        <title>A draft genome resource for the thread blight pathogen Marasmius tenuissimus strain MS-2.</title>
        <authorList>
            <person name="Yulfo-Soto G.E."/>
            <person name="Baruah I.K."/>
            <person name="Amoako-Attah I."/>
            <person name="Bukari Y."/>
            <person name="Meinhardt L.W."/>
            <person name="Bailey B.A."/>
            <person name="Cohen S.P."/>
        </authorList>
    </citation>
    <scope>NUCLEOTIDE SEQUENCE [LARGE SCALE GENOMIC DNA]</scope>
    <source>
        <strain evidence="1 2">MS-2</strain>
    </source>
</reference>
<dbReference type="Proteomes" id="UP001437256">
    <property type="component" value="Unassembled WGS sequence"/>
</dbReference>
<protein>
    <submittedName>
        <fullName evidence="1">Uncharacterized protein</fullName>
    </submittedName>
</protein>
<accession>A0ABR2ZPK4</accession>
<sequence length="359" mass="40883">MIQCLPALTRACFTYTEPQREVLGAWGRDLPVVHNHLLRLTLKTKPSTLTTIVKRSFPHAFFSSILHQLDVPCLTSLSLGTDPGHAVLPMGLDRPLDESGYEEDLAWREEWVECDEHLESDMLSCLDRDPIYVEHEGDEGDGGDDLEFQNSFIFADAKRQRRRNGIIPLDKPFFPELLDRFLSRSPLLESLELIAIPFHAPQLVRVLERTPNLVELDLVEVTVLREEENLYPRPLANDIVLDWLKDTTHLPRLESLKLSLTRFPPTPGSFESMLEARYALLFGNRDEAVHVFKKVDVVCEEIDAQVGGKFAYDRLKALKDDGLCVMAHSSAIHELGRESKPLVREPTKMRTTFCICKSI</sequence>